<keyword evidence="3" id="KW-0808">Transferase</keyword>
<dbReference type="EMBL" id="BA000039">
    <property type="protein sequence ID" value="BAC08177.1"/>
    <property type="molecule type" value="Genomic_DNA"/>
</dbReference>
<evidence type="ECO:0000259" key="8">
    <source>
        <dbReference type="Pfam" id="PF02397"/>
    </source>
</evidence>
<proteinExistence type="inferred from homology"/>
<evidence type="ECO:0000256" key="4">
    <source>
        <dbReference type="ARBA" id="ARBA00022692"/>
    </source>
</evidence>
<dbReference type="Proteomes" id="UP000000440">
    <property type="component" value="Chromosome"/>
</dbReference>
<evidence type="ECO:0000313" key="10">
    <source>
        <dbReference type="Proteomes" id="UP000000440"/>
    </source>
</evidence>
<evidence type="ECO:0000256" key="7">
    <source>
        <dbReference type="SAM" id="Phobius"/>
    </source>
</evidence>
<evidence type="ECO:0000256" key="1">
    <source>
        <dbReference type="ARBA" id="ARBA00004141"/>
    </source>
</evidence>
<feature type="transmembrane region" description="Helical" evidence="7">
    <location>
        <begin position="62"/>
        <end position="88"/>
    </location>
</feature>
<feature type="transmembrane region" description="Helical" evidence="7">
    <location>
        <begin position="100"/>
        <end position="118"/>
    </location>
</feature>
<dbReference type="RefSeq" id="WP_011056473.1">
    <property type="nucleotide sequence ID" value="NC_004113.1"/>
</dbReference>
<keyword evidence="10" id="KW-1185">Reference proteome</keyword>
<evidence type="ECO:0000256" key="2">
    <source>
        <dbReference type="ARBA" id="ARBA00006464"/>
    </source>
</evidence>
<accession>Q8DL71</accession>
<name>Q8DL71_THEVB</name>
<feature type="transmembrane region" description="Helical" evidence="7">
    <location>
        <begin position="130"/>
        <end position="151"/>
    </location>
</feature>
<dbReference type="PATRIC" id="fig|197221.4.peg.665"/>
<dbReference type="GO" id="GO:0016780">
    <property type="term" value="F:phosphotransferase activity, for other substituted phosphate groups"/>
    <property type="evidence" value="ECO:0007669"/>
    <property type="project" value="TreeGrafter"/>
</dbReference>
<dbReference type="PANTHER" id="PTHR30576">
    <property type="entry name" value="COLANIC BIOSYNTHESIS UDP-GLUCOSE LIPID CARRIER TRANSFERASE"/>
    <property type="match status" value="1"/>
</dbReference>
<feature type="transmembrane region" description="Helical" evidence="7">
    <location>
        <begin position="282"/>
        <end position="303"/>
    </location>
</feature>
<dbReference type="Pfam" id="PF02397">
    <property type="entry name" value="Bac_transf"/>
    <property type="match status" value="1"/>
</dbReference>
<dbReference type="InterPro" id="IPR003362">
    <property type="entry name" value="Bact_transf"/>
</dbReference>
<comment type="similarity">
    <text evidence="2">Belongs to the bacterial sugar transferase family.</text>
</comment>
<dbReference type="GO" id="GO:0016020">
    <property type="term" value="C:membrane"/>
    <property type="evidence" value="ECO:0007669"/>
    <property type="project" value="UniProtKB-SubCell"/>
</dbReference>
<evidence type="ECO:0000256" key="6">
    <source>
        <dbReference type="ARBA" id="ARBA00023136"/>
    </source>
</evidence>
<dbReference type="AlphaFoldDB" id="Q8DL71"/>
<sequence length="472" mass="53665">MRSQAFPRDLRAPRCRRLGLRPETVVALLLLTSDLGGLVLAWKLGLELNRFYAPLPPDLAAWYWWGLPSVFWLFAAGLLFLIAVSGLYHPRGHWKNYLRLAKVLSLGYLLALAIAYFYDPKVDLPRSLFFSAWGLSVVLAVILRLGVSLGFRIFTLRRPIRAFLVAPLERQEYLSALLEQRANYKIVGSAIATMANEPQTLTEILNCQAQEVIVEGLPPAHLASALYWQLRQEGISLRLIPSSLEMLYRRGTPEIVAALPTLRVDMTYLNGCEYRLKRYLDVMLALIGIVVLAPLFVVVAIAIKLTSPGPVFFRQERVGLHGQVFQMWKFRTMRADAPQLQAHLEAQNESADGILFKVKNDPRRTRLGSFLRKTSIDELPQLFNVLWGEMSLVGPRPLPLRDVARFHSWHHIRHQVMPGITGLWQISGRSRISNFDEAARLDLYYIDNWSLNLDLEILVETVRIVLFGTGAY</sequence>
<reference evidence="9 10" key="1">
    <citation type="journal article" date="2002" name="DNA Res.">
        <title>Complete genome structure of the thermophilic cyanobacterium Thermosynechococcus elongatus BP-1.</title>
        <authorList>
            <person name="Nakamura Y."/>
            <person name="Kaneko T."/>
            <person name="Sato S."/>
            <person name="Ikeuchi M."/>
            <person name="Katoh H."/>
            <person name="Sasamoto S."/>
            <person name="Watanabe A."/>
            <person name="Iriguchi M."/>
            <person name="Kawashima K."/>
            <person name="Kimura T."/>
            <person name="Kishida Y."/>
            <person name="Kiyokawa C."/>
            <person name="Kohara M."/>
            <person name="Matsumoto M."/>
            <person name="Matsuno A."/>
            <person name="Nakazaki N."/>
            <person name="Shimpo S."/>
            <person name="Sugimoto M."/>
            <person name="Takeuchi C."/>
            <person name="Yamada M."/>
            <person name="Tabata S."/>
        </authorList>
    </citation>
    <scope>NUCLEOTIDE SEQUENCE [LARGE SCALE GENOMIC DNA]</scope>
    <source>
        <strain evidence="10">IAM M-273 / NIES-2133 / BP-1</strain>
    </source>
</reference>
<feature type="transmembrane region" description="Helical" evidence="7">
    <location>
        <begin position="20"/>
        <end position="42"/>
    </location>
</feature>
<dbReference type="PANTHER" id="PTHR30576:SF23">
    <property type="entry name" value="GLUCOSYLTRANSFERASE"/>
    <property type="match status" value="1"/>
</dbReference>
<evidence type="ECO:0000313" key="9">
    <source>
        <dbReference type="EMBL" id="BAC08177.1"/>
    </source>
</evidence>
<evidence type="ECO:0000256" key="3">
    <source>
        <dbReference type="ARBA" id="ARBA00022679"/>
    </source>
</evidence>
<dbReference type="STRING" id="197221.gene:10747215"/>
<dbReference type="InterPro" id="IPR017475">
    <property type="entry name" value="EPS_sugar_tfrase"/>
</dbReference>
<organism evidence="9 10">
    <name type="scientific">Thermosynechococcus vestitus (strain NIES-2133 / IAM M-273 / BP-1)</name>
    <dbReference type="NCBI Taxonomy" id="197221"/>
    <lineage>
        <taxon>Bacteria</taxon>
        <taxon>Bacillati</taxon>
        <taxon>Cyanobacteriota</taxon>
        <taxon>Cyanophyceae</taxon>
        <taxon>Acaryochloridales</taxon>
        <taxon>Thermosynechococcaceae</taxon>
        <taxon>Thermosynechococcus</taxon>
    </lineage>
</organism>
<feature type="domain" description="Bacterial sugar transferase" evidence="8">
    <location>
        <begin position="277"/>
        <end position="466"/>
    </location>
</feature>
<keyword evidence="6 7" id="KW-0472">Membrane</keyword>
<protein>
    <submittedName>
        <fullName evidence="9">Tlr0626 protein</fullName>
    </submittedName>
</protein>
<keyword evidence="5 7" id="KW-1133">Transmembrane helix</keyword>
<evidence type="ECO:0000256" key="5">
    <source>
        <dbReference type="ARBA" id="ARBA00022989"/>
    </source>
</evidence>
<gene>
    <name evidence="9" type="ordered locus">tlr0626</name>
</gene>
<dbReference type="KEGG" id="tel:tlr0626"/>
<comment type="subcellular location">
    <subcellularLocation>
        <location evidence="1">Membrane</location>
        <topology evidence="1">Multi-pass membrane protein</topology>
    </subcellularLocation>
</comment>
<dbReference type="eggNOG" id="COG2148">
    <property type="taxonomic scope" value="Bacteria"/>
</dbReference>
<dbReference type="EnsemblBacteria" id="BAC08177">
    <property type="protein sequence ID" value="BAC08177"/>
    <property type="gene ID" value="BAC08177"/>
</dbReference>
<keyword evidence="4 7" id="KW-0812">Transmembrane</keyword>
<dbReference type="NCBIfam" id="TIGR03025">
    <property type="entry name" value="EPS_sugtrans"/>
    <property type="match status" value="1"/>
</dbReference>